<name>A0A8D9DW55_9HEMI</name>
<keyword evidence="1" id="KW-1133">Transmembrane helix</keyword>
<sequence length="101" mass="12163">MFLFLASTFHNLFWILTVMDIMKYTYTVRLRRSGIEIHFMIILLIFQQISQYLLGSFVNMRAINNYQPITVKSTNTPIRYIKNIKQLNCEYKMVKIYLNLL</sequence>
<accession>A0A8D9DW55</accession>
<feature type="transmembrane region" description="Helical" evidence="1">
    <location>
        <begin position="37"/>
        <end position="58"/>
    </location>
</feature>
<reference evidence="2" key="1">
    <citation type="submission" date="2021-05" db="EMBL/GenBank/DDBJ databases">
        <authorList>
            <person name="Alioto T."/>
            <person name="Alioto T."/>
            <person name="Gomez Garrido J."/>
        </authorList>
    </citation>
    <scope>NUCLEOTIDE SEQUENCE</scope>
</reference>
<feature type="transmembrane region" description="Helical" evidence="1">
    <location>
        <begin position="6"/>
        <end position="25"/>
    </location>
</feature>
<organism evidence="2">
    <name type="scientific">Cacopsylla melanoneura</name>
    <dbReference type="NCBI Taxonomy" id="428564"/>
    <lineage>
        <taxon>Eukaryota</taxon>
        <taxon>Metazoa</taxon>
        <taxon>Ecdysozoa</taxon>
        <taxon>Arthropoda</taxon>
        <taxon>Hexapoda</taxon>
        <taxon>Insecta</taxon>
        <taxon>Pterygota</taxon>
        <taxon>Neoptera</taxon>
        <taxon>Paraneoptera</taxon>
        <taxon>Hemiptera</taxon>
        <taxon>Sternorrhyncha</taxon>
        <taxon>Psylloidea</taxon>
        <taxon>Psyllidae</taxon>
        <taxon>Psyllinae</taxon>
        <taxon>Cacopsylla</taxon>
    </lineage>
</organism>
<dbReference type="AlphaFoldDB" id="A0A8D9DW55"/>
<keyword evidence="1" id="KW-0472">Membrane</keyword>
<proteinExistence type="predicted"/>
<protein>
    <submittedName>
        <fullName evidence="2">Uncharacterized protein</fullName>
    </submittedName>
</protein>
<dbReference type="EMBL" id="HBUF01378865">
    <property type="protein sequence ID" value="CAG6729450.1"/>
    <property type="molecule type" value="Transcribed_RNA"/>
</dbReference>
<evidence type="ECO:0000313" key="2">
    <source>
        <dbReference type="EMBL" id="CAG6729450.1"/>
    </source>
</evidence>
<evidence type="ECO:0000256" key="1">
    <source>
        <dbReference type="SAM" id="Phobius"/>
    </source>
</evidence>
<keyword evidence="1" id="KW-0812">Transmembrane</keyword>